<reference evidence="1" key="2">
    <citation type="submission" date="2020-05" db="UniProtKB">
        <authorList>
            <consortium name="EnsemblMetazoa"/>
        </authorList>
    </citation>
    <scope>IDENTIFICATION</scope>
    <source>
        <strain evidence="1">IAEA</strain>
    </source>
</reference>
<reference evidence="2" key="1">
    <citation type="submission" date="2015-01" db="EMBL/GenBank/DDBJ databases">
        <authorList>
            <person name="Aksoy S."/>
            <person name="Warren W."/>
            <person name="Wilson R.K."/>
        </authorList>
    </citation>
    <scope>NUCLEOTIDE SEQUENCE [LARGE SCALE GENOMIC DNA]</scope>
    <source>
        <strain evidence="2">IAEA</strain>
    </source>
</reference>
<keyword evidence="2" id="KW-1185">Reference proteome</keyword>
<dbReference type="VEuPathDB" id="VectorBase:GPPI008279"/>
<dbReference type="EnsemblMetazoa" id="GPPI008279-RA">
    <property type="protein sequence ID" value="GPPI008279-PA"/>
    <property type="gene ID" value="GPPI008279"/>
</dbReference>
<dbReference type="EMBL" id="JXJN01003434">
    <property type="status" value="NOT_ANNOTATED_CDS"/>
    <property type="molecule type" value="Genomic_DNA"/>
</dbReference>
<dbReference type="InterPro" id="IPR009003">
    <property type="entry name" value="Peptidase_S1_PA"/>
</dbReference>
<evidence type="ECO:0000313" key="2">
    <source>
        <dbReference type="Proteomes" id="UP000092460"/>
    </source>
</evidence>
<proteinExistence type="predicted"/>
<dbReference type="SUPFAM" id="SSF50494">
    <property type="entry name" value="Trypsin-like serine proteases"/>
    <property type="match status" value="1"/>
</dbReference>
<dbReference type="AlphaFoldDB" id="A0A1B0ATS8"/>
<organism evidence="1 2">
    <name type="scientific">Glossina palpalis gambiensis</name>
    <dbReference type="NCBI Taxonomy" id="67801"/>
    <lineage>
        <taxon>Eukaryota</taxon>
        <taxon>Metazoa</taxon>
        <taxon>Ecdysozoa</taxon>
        <taxon>Arthropoda</taxon>
        <taxon>Hexapoda</taxon>
        <taxon>Insecta</taxon>
        <taxon>Pterygota</taxon>
        <taxon>Neoptera</taxon>
        <taxon>Endopterygota</taxon>
        <taxon>Diptera</taxon>
        <taxon>Brachycera</taxon>
        <taxon>Muscomorpha</taxon>
        <taxon>Hippoboscoidea</taxon>
        <taxon>Glossinidae</taxon>
        <taxon>Glossina</taxon>
    </lineage>
</organism>
<protein>
    <submittedName>
        <fullName evidence="1">Uncharacterized protein</fullName>
    </submittedName>
</protein>
<name>A0A1B0ATS8_9MUSC</name>
<evidence type="ECO:0000313" key="1">
    <source>
        <dbReference type="EnsemblMetazoa" id="GPPI008279-PA"/>
    </source>
</evidence>
<accession>A0A1B0ATS8</accession>
<sequence length="108" mass="12609">MRNSALPQDIDIKNFIPHYQYYDTVLTNYYDKNYVRSACLPPVDDNDFQDFLAPGRSRPNETSTSGSSHLLKVKLVRLDNDKCFDKLRREHLQNGLNNRTKCMYDAFG</sequence>
<dbReference type="Proteomes" id="UP000092460">
    <property type="component" value="Unassembled WGS sequence"/>
</dbReference>
<dbReference type="STRING" id="67801.A0A1B0ATS8"/>